<gene>
    <name evidence="1" type="ORF">AUP42_01725</name>
</gene>
<proteinExistence type="predicted"/>
<comment type="caution">
    <text evidence="1">The sequence shown here is derived from an EMBL/GenBank/DDBJ whole genome shotgun (WGS) entry which is preliminary data.</text>
</comment>
<organism evidence="1 2">
    <name type="scientific">Thalassospira lucentensis</name>
    <dbReference type="NCBI Taxonomy" id="168935"/>
    <lineage>
        <taxon>Bacteria</taxon>
        <taxon>Pseudomonadati</taxon>
        <taxon>Pseudomonadota</taxon>
        <taxon>Alphaproteobacteria</taxon>
        <taxon>Rhodospirillales</taxon>
        <taxon>Thalassospiraceae</taxon>
        <taxon>Thalassospira</taxon>
    </lineage>
</organism>
<sequence length="219" mass="24854">MKKHLKFLVIVVFLNGCAEIPPETMELSDTVGRDLGTLEEANLALVDTLFERMERDVDQFIDTQYRPAYVRKLVEEFGLVDEINLALSEQPDAVLIVLEEFVSAAVEDVDNKRSELLEKIRQQHNGVRTEVERSFNQVRTAQSVIGAHLASVMKVHDMQDDLLEKAGLEDARHKIASETAEVSRKISQLTDKGSDFEGTWDEKVAEMDKLIARIEEELK</sequence>
<evidence type="ECO:0000313" key="1">
    <source>
        <dbReference type="EMBL" id="KZB63137.1"/>
    </source>
</evidence>
<dbReference type="AlphaFoldDB" id="A0A154L3V4"/>
<name>A0A154L3V4_9PROT</name>
<dbReference type="OrthoDB" id="1116467at2"/>
<protein>
    <submittedName>
        <fullName evidence="1">Uncharacterized protein</fullName>
    </submittedName>
</protein>
<reference evidence="1 2" key="1">
    <citation type="submission" date="2015-12" db="EMBL/GenBank/DDBJ databases">
        <title>Genome sequence of Thalassospira lucentensis MCCC 1A02072.</title>
        <authorList>
            <person name="Lu L."/>
            <person name="Lai Q."/>
            <person name="Shao Z."/>
            <person name="Qian P."/>
        </authorList>
    </citation>
    <scope>NUCLEOTIDE SEQUENCE [LARGE SCALE GENOMIC DNA]</scope>
    <source>
        <strain evidence="1 2">MCCC 1A02072</strain>
    </source>
</reference>
<dbReference type="RefSeq" id="WP_062952300.1">
    <property type="nucleotide sequence ID" value="NZ_LPVY01000019.1"/>
</dbReference>
<evidence type="ECO:0000313" key="2">
    <source>
        <dbReference type="Proteomes" id="UP000076335"/>
    </source>
</evidence>
<dbReference type="Proteomes" id="UP000076335">
    <property type="component" value="Unassembled WGS sequence"/>
</dbReference>
<accession>A0A154L3V4</accession>
<dbReference type="EMBL" id="LPVY01000019">
    <property type="protein sequence ID" value="KZB63137.1"/>
    <property type="molecule type" value="Genomic_DNA"/>
</dbReference>